<feature type="modified residue" description="4-aspartylphosphate" evidence="8">
    <location>
        <position position="54"/>
    </location>
</feature>
<evidence type="ECO:0000256" key="7">
    <source>
        <dbReference type="ARBA" id="ARBA00023163"/>
    </source>
</evidence>
<dbReference type="AlphaFoldDB" id="A0A4Y6V2L0"/>
<dbReference type="GO" id="GO:0000160">
    <property type="term" value="P:phosphorelay signal transduction system"/>
    <property type="evidence" value="ECO:0007669"/>
    <property type="project" value="UniProtKB-KW"/>
</dbReference>
<evidence type="ECO:0000256" key="8">
    <source>
        <dbReference type="PROSITE-ProRule" id="PRU00169"/>
    </source>
</evidence>
<sequence>MKILIVDDEIMVHRQLEQVIQWERYGWEIVGHAYSGSEACRLIEEQRPDVVVTDIRMPGMDGLELLKWMQDSSFKAKMIVLSGYGDYEYSRSAFLLQAVDYLLKPVNEAELLSLLGRVENDIIQESRDQSEVRRQRATLHQGLQLMQDEWVSFLLESQDRDENEIIVESEQLQISLPEQPFRIVVVKLIDLGSSMTSRYEGDTSAVHFASRNVIQENLAVYCGGIDVFRNLNGVNEFVLFFPEDRAQGYSLEYIGSHIQKTLALCMRMEIKIGISSCKTRIGAARSAHMEALRAIEELKLSETDNVAFYLAKKPDSAGNERDEWGEVHVLLRFFLDTGAQQSGMHFMAKLERELSRERLNRTSSRKIHAELEQMLYKFEASVREEQASMRLAEIKRGVQKMDIEQIKSGFRQITDDYAAGMSAQNRSKSGKHLIEAIKAYAVEHHDTVTLDQISRQFFLNKNYFCTLFKESTGENFTEFLKGVRIEQAKKLLSGTNLKTYEVALKVGYTDARYFSQLFKKANGIQPSHYKEAARIEATGQADGKVE</sequence>
<dbReference type="RefSeq" id="WP_141449537.1">
    <property type="nucleotide sequence ID" value="NZ_CP041217.1"/>
</dbReference>
<keyword evidence="5" id="KW-0805">Transcription regulation</keyword>
<dbReference type="SMART" id="SM00342">
    <property type="entry name" value="HTH_ARAC"/>
    <property type="match status" value="1"/>
</dbReference>
<evidence type="ECO:0000256" key="3">
    <source>
        <dbReference type="ARBA" id="ARBA00022553"/>
    </source>
</evidence>
<evidence type="ECO:0000256" key="1">
    <source>
        <dbReference type="ARBA" id="ARBA00004496"/>
    </source>
</evidence>
<gene>
    <name evidence="11" type="ORF">FFV09_20370</name>
</gene>
<dbReference type="InterPro" id="IPR011006">
    <property type="entry name" value="CheY-like_superfamily"/>
</dbReference>
<name>A0A4Y6V2L0_SACBS</name>
<accession>A0A4Y6V2L0</accession>
<evidence type="ECO:0000256" key="2">
    <source>
        <dbReference type="ARBA" id="ARBA00022490"/>
    </source>
</evidence>
<dbReference type="InterPro" id="IPR051552">
    <property type="entry name" value="HptR"/>
</dbReference>
<dbReference type="SUPFAM" id="SSF52172">
    <property type="entry name" value="CheY-like"/>
    <property type="match status" value="1"/>
</dbReference>
<keyword evidence="7" id="KW-0804">Transcription</keyword>
<evidence type="ECO:0000256" key="5">
    <source>
        <dbReference type="ARBA" id="ARBA00023015"/>
    </source>
</evidence>
<keyword evidence="3 8" id="KW-0597">Phosphoprotein</keyword>
<dbReference type="InterPro" id="IPR018060">
    <property type="entry name" value="HTH_AraC"/>
</dbReference>
<dbReference type="GO" id="GO:0005737">
    <property type="term" value="C:cytoplasm"/>
    <property type="evidence" value="ECO:0007669"/>
    <property type="project" value="UniProtKB-SubCell"/>
</dbReference>
<evidence type="ECO:0000313" key="11">
    <source>
        <dbReference type="EMBL" id="QDH23000.1"/>
    </source>
</evidence>
<feature type="domain" description="Response regulatory" evidence="10">
    <location>
        <begin position="2"/>
        <end position="119"/>
    </location>
</feature>
<dbReference type="OrthoDB" id="9794370at2"/>
<organism evidence="11 12">
    <name type="scientific">Saccharibacillus brassicae</name>
    <dbReference type="NCBI Taxonomy" id="2583377"/>
    <lineage>
        <taxon>Bacteria</taxon>
        <taxon>Bacillati</taxon>
        <taxon>Bacillota</taxon>
        <taxon>Bacilli</taxon>
        <taxon>Bacillales</taxon>
        <taxon>Paenibacillaceae</taxon>
        <taxon>Saccharibacillus</taxon>
    </lineage>
</organism>
<dbReference type="Proteomes" id="UP000316968">
    <property type="component" value="Chromosome"/>
</dbReference>
<keyword evidence="4" id="KW-0902">Two-component regulatory system</keyword>
<evidence type="ECO:0000259" key="9">
    <source>
        <dbReference type="PROSITE" id="PS01124"/>
    </source>
</evidence>
<dbReference type="Gene3D" id="1.10.10.60">
    <property type="entry name" value="Homeodomain-like"/>
    <property type="match status" value="2"/>
</dbReference>
<dbReference type="SMART" id="SM00448">
    <property type="entry name" value="REC"/>
    <property type="match status" value="1"/>
</dbReference>
<dbReference type="CDD" id="cd17536">
    <property type="entry name" value="REC_YesN-like"/>
    <property type="match status" value="1"/>
</dbReference>
<dbReference type="Pfam" id="PF12833">
    <property type="entry name" value="HTH_18"/>
    <property type="match status" value="1"/>
</dbReference>
<dbReference type="Pfam" id="PF00072">
    <property type="entry name" value="Response_reg"/>
    <property type="match status" value="1"/>
</dbReference>
<feature type="domain" description="HTH araC/xylS-type" evidence="9">
    <location>
        <begin position="431"/>
        <end position="532"/>
    </location>
</feature>
<dbReference type="InterPro" id="IPR001789">
    <property type="entry name" value="Sig_transdc_resp-reg_receiver"/>
</dbReference>
<dbReference type="PANTHER" id="PTHR42713:SF3">
    <property type="entry name" value="TRANSCRIPTIONAL REGULATORY PROTEIN HPTR"/>
    <property type="match status" value="1"/>
</dbReference>
<reference evidence="11 12" key="1">
    <citation type="submission" date="2019-06" db="EMBL/GenBank/DDBJ databases">
        <title>Saccharibacillus brassicae sp. nov., an endophytic bacterium isolated from Chinese cabbage seeds (Brassica pekinensis).</title>
        <authorList>
            <person name="Jiang L."/>
            <person name="Lee J."/>
            <person name="Kim S.W."/>
        </authorList>
    </citation>
    <scope>NUCLEOTIDE SEQUENCE [LARGE SCALE GENOMIC DNA]</scope>
    <source>
        <strain evidence="12">KCTC 43072 / ATSA2</strain>
    </source>
</reference>
<evidence type="ECO:0000313" key="12">
    <source>
        <dbReference type="Proteomes" id="UP000316968"/>
    </source>
</evidence>
<comment type="subcellular location">
    <subcellularLocation>
        <location evidence="1">Cytoplasm</location>
    </subcellularLocation>
</comment>
<dbReference type="InterPro" id="IPR009057">
    <property type="entry name" value="Homeodomain-like_sf"/>
</dbReference>
<protein>
    <submittedName>
        <fullName evidence="11">Response regulator</fullName>
    </submittedName>
</protein>
<dbReference type="GO" id="GO:0043565">
    <property type="term" value="F:sequence-specific DNA binding"/>
    <property type="evidence" value="ECO:0007669"/>
    <property type="project" value="InterPro"/>
</dbReference>
<dbReference type="SUPFAM" id="SSF46689">
    <property type="entry name" value="Homeodomain-like"/>
    <property type="match status" value="1"/>
</dbReference>
<keyword evidence="2" id="KW-0963">Cytoplasm</keyword>
<proteinExistence type="predicted"/>
<dbReference type="Gene3D" id="3.40.50.2300">
    <property type="match status" value="1"/>
</dbReference>
<dbReference type="PROSITE" id="PS01124">
    <property type="entry name" value="HTH_ARAC_FAMILY_2"/>
    <property type="match status" value="1"/>
</dbReference>
<dbReference type="EMBL" id="CP041217">
    <property type="protein sequence ID" value="QDH23000.1"/>
    <property type="molecule type" value="Genomic_DNA"/>
</dbReference>
<evidence type="ECO:0000256" key="6">
    <source>
        <dbReference type="ARBA" id="ARBA00023125"/>
    </source>
</evidence>
<dbReference type="PROSITE" id="PS50110">
    <property type="entry name" value="RESPONSE_REGULATORY"/>
    <property type="match status" value="1"/>
</dbReference>
<keyword evidence="12" id="KW-1185">Reference proteome</keyword>
<dbReference type="KEGG" id="saca:FFV09_20370"/>
<evidence type="ECO:0000256" key="4">
    <source>
        <dbReference type="ARBA" id="ARBA00023012"/>
    </source>
</evidence>
<keyword evidence="6" id="KW-0238">DNA-binding</keyword>
<evidence type="ECO:0000259" key="10">
    <source>
        <dbReference type="PROSITE" id="PS50110"/>
    </source>
</evidence>
<dbReference type="GO" id="GO:0003700">
    <property type="term" value="F:DNA-binding transcription factor activity"/>
    <property type="evidence" value="ECO:0007669"/>
    <property type="project" value="InterPro"/>
</dbReference>
<dbReference type="PANTHER" id="PTHR42713">
    <property type="entry name" value="HISTIDINE KINASE-RELATED"/>
    <property type="match status" value="1"/>
</dbReference>